<evidence type="ECO:0000256" key="3">
    <source>
        <dbReference type="ARBA" id="ARBA00022989"/>
    </source>
</evidence>
<dbReference type="Gene3D" id="2.40.50.140">
    <property type="entry name" value="Nucleic acid-binding proteins"/>
    <property type="match status" value="1"/>
</dbReference>
<protein>
    <recommendedName>
        <fullName evidence="6">NfeD-like C-terminal domain-containing protein</fullName>
    </recommendedName>
</protein>
<evidence type="ECO:0000256" key="5">
    <source>
        <dbReference type="SAM" id="Phobius"/>
    </source>
</evidence>
<keyword evidence="2 5" id="KW-0812">Transmembrane</keyword>
<feature type="transmembrane region" description="Helical" evidence="5">
    <location>
        <begin position="6"/>
        <end position="22"/>
    </location>
</feature>
<gene>
    <name evidence="7" type="ORF">AMJ44_12600</name>
</gene>
<dbReference type="EMBL" id="LIZX01000175">
    <property type="protein sequence ID" value="KPJ64570.1"/>
    <property type="molecule type" value="Genomic_DNA"/>
</dbReference>
<evidence type="ECO:0000256" key="4">
    <source>
        <dbReference type="ARBA" id="ARBA00023136"/>
    </source>
</evidence>
<dbReference type="SUPFAM" id="SSF141322">
    <property type="entry name" value="NfeD domain-like"/>
    <property type="match status" value="1"/>
</dbReference>
<evidence type="ECO:0000256" key="2">
    <source>
        <dbReference type="ARBA" id="ARBA00022692"/>
    </source>
</evidence>
<dbReference type="Pfam" id="PF01957">
    <property type="entry name" value="NfeD"/>
    <property type="match status" value="1"/>
</dbReference>
<dbReference type="InterPro" id="IPR002810">
    <property type="entry name" value="NfeD-like_C"/>
</dbReference>
<comment type="subcellular location">
    <subcellularLocation>
        <location evidence="1">Membrane</location>
        <topology evidence="1">Multi-pass membrane protein</topology>
    </subcellularLocation>
</comment>
<organism evidence="7 8">
    <name type="scientific">candidate division WOR-1 bacterium DG_54_3</name>
    <dbReference type="NCBI Taxonomy" id="1703775"/>
    <lineage>
        <taxon>Bacteria</taxon>
        <taxon>Bacillati</taxon>
        <taxon>Saganbacteria</taxon>
    </lineage>
</organism>
<evidence type="ECO:0000256" key="1">
    <source>
        <dbReference type="ARBA" id="ARBA00004141"/>
    </source>
</evidence>
<feature type="transmembrane region" description="Helical" evidence="5">
    <location>
        <begin position="29"/>
        <end position="52"/>
    </location>
</feature>
<dbReference type="Proteomes" id="UP000051861">
    <property type="component" value="Unassembled WGS sequence"/>
</dbReference>
<comment type="caution">
    <text evidence="7">The sequence shown here is derived from an EMBL/GenBank/DDBJ whole genome shotgun (WGS) entry which is preliminary data.</text>
</comment>
<accession>A0A0S7XQ73</accession>
<dbReference type="PANTHER" id="PTHR33507">
    <property type="entry name" value="INNER MEMBRANE PROTEIN YBBJ"/>
    <property type="match status" value="1"/>
</dbReference>
<dbReference type="InterPro" id="IPR012340">
    <property type="entry name" value="NA-bd_OB-fold"/>
</dbReference>
<evidence type="ECO:0000259" key="6">
    <source>
        <dbReference type="Pfam" id="PF01957"/>
    </source>
</evidence>
<evidence type="ECO:0000313" key="8">
    <source>
        <dbReference type="Proteomes" id="UP000051861"/>
    </source>
</evidence>
<proteinExistence type="predicted"/>
<keyword evidence="3 5" id="KW-1133">Transmembrane helix</keyword>
<feature type="transmembrane region" description="Helical" evidence="5">
    <location>
        <begin position="58"/>
        <end position="76"/>
    </location>
</feature>
<sequence>MPIEPSTVGLALLVVGILFIIAEAATPGFFIGVIGTAFVAMGIVGIFFPYILDTPWSPIIVVVITAGSMLGAVMFYRRLGRSQPTATTITESNVGKMGIATENIEPHSLKGKVRISHQIWSATSDEFIPKGSKVRVVDWEGVHVIVEEMKGEERIVLEKSEEVKV</sequence>
<dbReference type="GO" id="GO:0005886">
    <property type="term" value="C:plasma membrane"/>
    <property type="evidence" value="ECO:0007669"/>
    <property type="project" value="TreeGrafter"/>
</dbReference>
<reference evidence="7 8" key="1">
    <citation type="journal article" date="2015" name="Microbiome">
        <title>Genomic resolution of linkages in carbon, nitrogen, and sulfur cycling among widespread estuary sediment bacteria.</title>
        <authorList>
            <person name="Baker B.J."/>
            <person name="Lazar C.S."/>
            <person name="Teske A.P."/>
            <person name="Dick G.J."/>
        </authorList>
    </citation>
    <scope>NUCLEOTIDE SEQUENCE [LARGE SCALE GENOMIC DNA]</scope>
    <source>
        <strain evidence="7">DG_54_3</strain>
    </source>
</reference>
<dbReference type="InterPro" id="IPR052165">
    <property type="entry name" value="Membrane_assoc_protease"/>
</dbReference>
<dbReference type="PANTHER" id="PTHR33507:SF3">
    <property type="entry name" value="INNER MEMBRANE PROTEIN YBBJ"/>
    <property type="match status" value="1"/>
</dbReference>
<feature type="domain" description="NfeD-like C-terminal" evidence="6">
    <location>
        <begin position="91"/>
        <end position="147"/>
    </location>
</feature>
<evidence type="ECO:0000313" key="7">
    <source>
        <dbReference type="EMBL" id="KPJ64570.1"/>
    </source>
</evidence>
<dbReference type="AlphaFoldDB" id="A0A0S7XQ73"/>
<name>A0A0S7XQ73_UNCSA</name>
<keyword evidence="4 5" id="KW-0472">Membrane</keyword>